<reference evidence="1 2" key="1">
    <citation type="submission" date="2021-01" db="EMBL/GenBank/DDBJ databases">
        <title>Chromosome-level genome assembly of a human fungal pathogen reveals clustering of transcriptionally co-regulated genes.</title>
        <authorList>
            <person name="Voorhies M."/>
            <person name="Cohen S."/>
            <person name="Shea T.P."/>
            <person name="Petrus S."/>
            <person name="Munoz J.F."/>
            <person name="Poplawski S."/>
            <person name="Goldman W.E."/>
            <person name="Michael T."/>
            <person name="Cuomo C.A."/>
            <person name="Sil A."/>
            <person name="Beyhan S."/>
        </authorList>
    </citation>
    <scope>NUCLEOTIDE SEQUENCE [LARGE SCALE GENOMIC DNA]</scope>
    <source>
        <strain evidence="1 2">G184AR</strain>
    </source>
</reference>
<dbReference type="AlphaFoldDB" id="A0A8H7YEX1"/>
<sequence>MNLFLRLCSDYYHLFIAFLHYKTRASMGRRGSVAECLALGRSGEKIGVQSQQDEMLLGAKSCS</sequence>
<protein>
    <submittedName>
        <fullName evidence="1">Uncharacterized protein</fullName>
    </submittedName>
</protein>
<organism evidence="1 2">
    <name type="scientific">Ajellomyces capsulatus</name>
    <name type="common">Darling's disease fungus</name>
    <name type="synonym">Histoplasma capsulatum</name>
    <dbReference type="NCBI Taxonomy" id="5037"/>
    <lineage>
        <taxon>Eukaryota</taxon>
        <taxon>Fungi</taxon>
        <taxon>Dikarya</taxon>
        <taxon>Ascomycota</taxon>
        <taxon>Pezizomycotina</taxon>
        <taxon>Eurotiomycetes</taxon>
        <taxon>Eurotiomycetidae</taxon>
        <taxon>Onygenales</taxon>
        <taxon>Ajellomycetaceae</taxon>
        <taxon>Histoplasma</taxon>
    </lineage>
</organism>
<dbReference type="VEuPathDB" id="FungiDB:I7I52_08339"/>
<accession>A0A8H7YEX1</accession>
<dbReference type="Proteomes" id="UP000670092">
    <property type="component" value="Unassembled WGS sequence"/>
</dbReference>
<comment type="caution">
    <text evidence="1">The sequence shown here is derived from an EMBL/GenBank/DDBJ whole genome shotgun (WGS) entry which is preliminary data.</text>
</comment>
<name>A0A8H7YEX1_AJECA</name>
<proteinExistence type="predicted"/>
<gene>
    <name evidence="1" type="ORF">I7I52_08339</name>
</gene>
<evidence type="ECO:0000313" key="1">
    <source>
        <dbReference type="EMBL" id="KAG5291115.1"/>
    </source>
</evidence>
<evidence type="ECO:0000313" key="2">
    <source>
        <dbReference type="Proteomes" id="UP000670092"/>
    </source>
</evidence>
<dbReference type="EMBL" id="JAEVHI010000005">
    <property type="protein sequence ID" value="KAG5291115.1"/>
    <property type="molecule type" value="Genomic_DNA"/>
</dbReference>